<sequence>MKPKALLFLCFLYTSCEPPTSPCAGAGEFIMELRNEPGEIKWDTLSKKHYLWFSPESRLKFDTKALPCKLDTAYQKDIKIKFDGNFFEGDSDMVVDLRHIEKV</sequence>
<dbReference type="AlphaFoldDB" id="E4RT50"/>
<protein>
    <submittedName>
        <fullName evidence="1">Uncharacterized protein</fullName>
    </submittedName>
</protein>
<organism evidence="1 2">
    <name type="scientific">Leadbetterella byssophila (strain DSM 17132 / JCM 16389 / KACC 11308 / NBRC 106382 / 4M15)</name>
    <dbReference type="NCBI Taxonomy" id="649349"/>
    <lineage>
        <taxon>Bacteria</taxon>
        <taxon>Pseudomonadati</taxon>
        <taxon>Bacteroidota</taxon>
        <taxon>Cytophagia</taxon>
        <taxon>Cytophagales</taxon>
        <taxon>Leadbetterellaceae</taxon>
        <taxon>Leadbetterella</taxon>
    </lineage>
</organism>
<evidence type="ECO:0000313" key="2">
    <source>
        <dbReference type="Proteomes" id="UP000007435"/>
    </source>
</evidence>
<dbReference type="Proteomes" id="UP000007435">
    <property type="component" value="Chromosome"/>
</dbReference>
<evidence type="ECO:0000313" key="1">
    <source>
        <dbReference type="EMBL" id="ADQ17758.1"/>
    </source>
</evidence>
<dbReference type="KEGG" id="lby:Lbys_2062"/>
<dbReference type="EMBL" id="CP002305">
    <property type="protein sequence ID" value="ADQ17758.1"/>
    <property type="molecule type" value="Genomic_DNA"/>
</dbReference>
<proteinExistence type="predicted"/>
<accession>E4RT50</accession>
<name>E4RT50_LEAB4</name>
<reference evidence="1 2" key="2">
    <citation type="journal article" date="2011" name="Stand. Genomic Sci.">
        <title>Complete genome sequence of Leadbetterella byssophila type strain (4M15).</title>
        <authorList>
            <person name="Abt B."/>
            <person name="Teshima H."/>
            <person name="Lucas S."/>
            <person name="Lapidus A."/>
            <person name="Del Rio T.G."/>
            <person name="Nolan M."/>
            <person name="Tice H."/>
            <person name="Cheng J.F."/>
            <person name="Pitluck S."/>
            <person name="Liolios K."/>
            <person name="Pagani I."/>
            <person name="Ivanova N."/>
            <person name="Mavromatis K."/>
            <person name="Pati A."/>
            <person name="Tapia R."/>
            <person name="Han C."/>
            <person name="Goodwin L."/>
            <person name="Chen A."/>
            <person name="Palaniappan K."/>
            <person name="Land M."/>
            <person name="Hauser L."/>
            <person name="Chang Y.J."/>
            <person name="Jeffries C.D."/>
            <person name="Rohde M."/>
            <person name="Goker M."/>
            <person name="Tindall B.J."/>
            <person name="Detter J.C."/>
            <person name="Woyke T."/>
            <person name="Bristow J."/>
            <person name="Eisen J.A."/>
            <person name="Markowitz V."/>
            <person name="Hugenholtz P."/>
            <person name="Klenk H.P."/>
            <person name="Kyrpides N.C."/>
        </authorList>
    </citation>
    <scope>NUCLEOTIDE SEQUENCE [LARGE SCALE GENOMIC DNA]</scope>
    <source>
        <strain evidence="2">DSM 17132 / JCM 16389 / KACC 11308 / NBRC 106382 / 4M15</strain>
    </source>
</reference>
<keyword evidence="2" id="KW-1185">Reference proteome</keyword>
<dbReference type="HOGENOM" id="CLU_2260242_0_0_10"/>
<reference key="1">
    <citation type="submission" date="2010-11" db="EMBL/GenBank/DDBJ databases">
        <title>The complete genome of Leadbetterella byssophila DSM 17132.</title>
        <authorList>
            <consortium name="US DOE Joint Genome Institute (JGI-PGF)"/>
            <person name="Lucas S."/>
            <person name="Copeland A."/>
            <person name="Lapidus A."/>
            <person name="Glavina del Rio T."/>
            <person name="Dalin E."/>
            <person name="Tice H."/>
            <person name="Bruce D."/>
            <person name="Goodwin L."/>
            <person name="Pitluck S."/>
            <person name="Kyrpides N."/>
            <person name="Mavromatis K."/>
            <person name="Ivanova N."/>
            <person name="Teshima H."/>
            <person name="Brettin T."/>
            <person name="Detter J.C."/>
            <person name="Han C."/>
            <person name="Tapia R."/>
            <person name="Land M."/>
            <person name="Hauser L."/>
            <person name="Markowitz V."/>
            <person name="Cheng J.-F."/>
            <person name="Hugenholtz P."/>
            <person name="Woyke T."/>
            <person name="Wu D."/>
            <person name="Tindall B."/>
            <person name="Pomrenke H.G."/>
            <person name="Brambilla E."/>
            <person name="Klenk H.-P."/>
            <person name="Eisen J.A."/>
        </authorList>
    </citation>
    <scope>NUCLEOTIDE SEQUENCE [LARGE SCALE GENOMIC DNA]</scope>
    <source>
        <strain>DSM 17132</strain>
    </source>
</reference>
<gene>
    <name evidence="1" type="ordered locus">Lbys_2062</name>
</gene>